<dbReference type="Pfam" id="PF22461">
    <property type="entry name" value="SLBB_2"/>
    <property type="match status" value="2"/>
</dbReference>
<dbReference type="InterPro" id="IPR003715">
    <property type="entry name" value="Poly_export_N"/>
</dbReference>
<evidence type="ECO:0000313" key="19">
    <source>
        <dbReference type="Proteomes" id="UP000474757"/>
    </source>
</evidence>
<dbReference type="EMBL" id="JAAGAB010000004">
    <property type="protein sequence ID" value="NDV02793.1"/>
    <property type="molecule type" value="Genomic_DNA"/>
</dbReference>
<sequence length="454" mass="48724">MTPISMTLRATLLGCAFSMAGCGVTYFSPTVSDQTAGLAVREIPITPEAVLLANRQPYAPRSLPAYFSQVAGGGTPRGLGALPSSPQVPDLVPGSVGLRPPPSAADETYRIGVGDRVRLATRAREDVLDPLSGGVAGQNVQQDYTVRDDGSVTIPEVGTIELGGLTIEQAEAQLFDRFIQGGIDPSFSLEVSGFNSQYVNIGGAVANDTRVPVGLTQPTLGDAVTAAGGVQVANPEFGVIRVYRDGTLYEIPLEDYRDRPELRDIRLADGDSVFVDTGYDLDRALTFYQQEIQLTTLEANARQAALNELTTEVGLRRAALNEARANYQAQIELGAIEYDYVYLAGEVTNQGRQPLPLGQQATLADVLYGNGGFQTATGNPRQIYVLRASSDPRDFGAVTAWHLDAANAVNLTLATRFEMRPDDIVFIEEQPITRWNRALQQAFPVLLSSAADAI</sequence>
<keyword evidence="13" id="KW-0998">Cell outer membrane</keyword>
<dbReference type="AlphaFoldDB" id="A0A6B2JMH3"/>
<keyword evidence="11" id="KW-0472">Membrane</keyword>
<feature type="domain" description="Polysaccharide export protein N-terminal" evidence="16">
    <location>
        <begin position="104"/>
        <end position="191"/>
    </location>
</feature>
<keyword evidence="8" id="KW-0625">Polysaccharide transport</keyword>
<evidence type="ECO:0000256" key="12">
    <source>
        <dbReference type="ARBA" id="ARBA00023139"/>
    </source>
</evidence>
<accession>A0A6B2JMH3</accession>
<evidence type="ECO:0000256" key="9">
    <source>
        <dbReference type="ARBA" id="ARBA00023065"/>
    </source>
</evidence>
<dbReference type="GO" id="GO:0006811">
    <property type="term" value="P:monoatomic ion transport"/>
    <property type="evidence" value="ECO:0007669"/>
    <property type="project" value="UniProtKB-KW"/>
</dbReference>
<evidence type="ECO:0000256" key="7">
    <source>
        <dbReference type="ARBA" id="ARBA00022729"/>
    </source>
</evidence>
<dbReference type="GO" id="GO:0015159">
    <property type="term" value="F:polysaccharide transmembrane transporter activity"/>
    <property type="evidence" value="ECO:0007669"/>
    <property type="project" value="InterPro"/>
</dbReference>
<evidence type="ECO:0000256" key="6">
    <source>
        <dbReference type="ARBA" id="ARBA00022692"/>
    </source>
</evidence>
<comment type="similarity">
    <text evidence="2">Belongs to the BexD/CtrA/VexA family.</text>
</comment>
<evidence type="ECO:0000256" key="10">
    <source>
        <dbReference type="ARBA" id="ARBA00023114"/>
    </source>
</evidence>
<proteinExistence type="inferred from homology"/>
<dbReference type="Gene3D" id="3.10.560.10">
    <property type="entry name" value="Outer membrane lipoprotein wza domain like"/>
    <property type="match status" value="2"/>
</dbReference>
<name>A0A6B2JMH3_9RHOB</name>
<keyword evidence="14" id="KW-0449">Lipoprotein</keyword>
<keyword evidence="3" id="KW-0813">Transport</keyword>
<evidence type="ECO:0000256" key="14">
    <source>
        <dbReference type="ARBA" id="ARBA00023288"/>
    </source>
</evidence>
<keyword evidence="4" id="KW-1134">Transmembrane beta strand</keyword>
<dbReference type="InterPro" id="IPR049712">
    <property type="entry name" value="Poly_export"/>
</dbReference>
<protein>
    <submittedName>
        <fullName evidence="18">Sugar transporter</fullName>
    </submittedName>
</protein>
<comment type="subcellular location">
    <subcellularLocation>
        <location evidence="1">Cell outer membrane</location>
        <topology evidence="1">Multi-pass membrane protein</topology>
    </subcellularLocation>
</comment>
<keyword evidence="9" id="KW-0406">Ion transport</keyword>
<keyword evidence="12" id="KW-0564">Palmitate</keyword>
<dbReference type="GO" id="GO:0046930">
    <property type="term" value="C:pore complex"/>
    <property type="evidence" value="ECO:0007669"/>
    <property type="project" value="UniProtKB-KW"/>
</dbReference>
<gene>
    <name evidence="18" type="ORF">GZA08_17660</name>
</gene>
<feature type="domain" description="SLBB" evidence="17">
    <location>
        <begin position="341"/>
        <end position="427"/>
    </location>
</feature>
<dbReference type="Proteomes" id="UP000474757">
    <property type="component" value="Unassembled WGS sequence"/>
</dbReference>
<feature type="domain" description="SLBB" evidence="17">
    <location>
        <begin position="198"/>
        <end position="275"/>
    </location>
</feature>
<evidence type="ECO:0000313" key="18">
    <source>
        <dbReference type="EMBL" id="NDV02793.1"/>
    </source>
</evidence>
<keyword evidence="10" id="KW-0626">Porin</keyword>
<dbReference type="GO" id="GO:0009279">
    <property type="term" value="C:cell outer membrane"/>
    <property type="evidence" value="ECO:0007669"/>
    <property type="project" value="UniProtKB-SubCell"/>
</dbReference>
<dbReference type="Gene3D" id="3.30.1950.10">
    <property type="entry name" value="wza like domain"/>
    <property type="match status" value="1"/>
</dbReference>
<comment type="caution">
    <text evidence="18">The sequence shown here is derived from an EMBL/GenBank/DDBJ whole genome shotgun (WGS) entry which is preliminary data.</text>
</comment>
<evidence type="ECO:0000259" key="17">
    <source>
        <dbReference type="Pfam" id="PF22461"/>
    </source>
</evidence>
<dbReference type="GO" id="GO:0015288">
    <property type="term" value="F:porin activity"/>
    <property type="evidence" value="ECO:0007669"/>
    <property type="project" value="UniProtKB-KW"/>
</dbReference>
<evidence type="ECO:0000256" key="13">
    <source>
        <dbReference type="ARBA" id="ARBA00023237"/>
    </source>
</evidence>
<dbReference type="PANTHER" id="PTHR33619">
    <property type="entry name" value="POLYSACCHARIDE EXPORT PROTEIN GFCE-RELATED"/>
    <property type="match status" value="1"/>
</dbReference>
<organism evidence="18 19">
    <name type="scientific">Pseudoroseicyclus tamaricis</name>
    <dbReference type="NCBI Taxonomy" id="2705421"/>
    <lineage>
        <taxon>Bacteria</taxon>
        <taxon>Pseudomonadati</taxon>
        <taxon>Pseudomonadota</taxon>
        <taxon>Alphaproteobacteria</taxon>
        <taxon>Rhodobacterales</taxon>
        <taxon>Paracoccaceae</taxon>
        <taxon>Pseudoroseicyclus</taxon>
    </lineage>
</organism>
<evidence type="ECO:0000256" key="3">
    <source>
        <dbReference type="ARBA" id="ARBA00022448"/>
    </source>
</evidence>
<evidence type="ECO:0000259" key="16">
    <source>
        <dbReference type="Pfam" id="PF02563"/>
    </source>
</evidence>
<dbReference type="RefSeq" id="WP_163896059.1">
    <property type="nucleotide sequence ID" value="NZ_JAAGAB010000004.1"/>
</dbReference>
<feature type="signal peptide" evidence="15">
    <location>
        <begin position="1"/>
        <end position="20"/>
    </location>
</feature>
<evidence type="ECO:0000256" key="11">
    <source>
        <dbReference type="ARBA" id="ARBA00023136"/>
    </source>
</evidence>
<dbReference type="Pfam" id="PF02563">
    <property type="entry name" value="Poly_export"/>
    <property type="match status" value="1"/>
</dbReference>
<keyword evidence="19" id="KW-1185">Reference proteome</keyword>
<evidence type="ECO:0000256" key="4">
    <source>
        <dbReference type="ARBA" id="ARBA00022452"/>
    </source>
</evidence>
<reference evidence="18 19" key="1">
    <citation type="submission" date="2020-02" db="EMBL/GenBank/DDBJ databases">
        <title>Pseudoroseicyclus tamarix, sp. nov., isolated from offshore sediment of a Tamarix chinensis forest.</title>
        <authorList>
            <person name="Gai Y."/>
        </authorList>
    </citation>
    <scope>NUCLEOTIDE SEQUENCE [LARGE SCALE GENOMIC DNA]</scope>
    <source>
        <strain evidence="18 19">CLL3-39</strain>
    </source>
</reference>
<evidence type="ECO:0000256" key="8">
    <source>
        <dbReference type="ARBA" id="ARBA00023047"/>
    </source>
</evidence>
<keyword evidence="5 18" id="KW-0762">Sugar transport</keyword>
<evidence type="ECO:0000256" key="15">
    <source>
        <dbReference type="SAM" id="SignalP"/>
    </source>
</evidence>
<dbReference type="InterPro" id="IPR054765">
    <property type="entry name" value="SLBB_dom"/>
</dbReference>
<evidence type="ECO:0000256" key="5">
    <source>
        <dbReference type="ARBA" id="ARBA00022597"/>
    </source>
</evidence>
<feature type="chain" id="PRO_5025418716" evidence="15">
    <location>
        <begin position="21"/>
        <end position="454"/>
    </location>
</feature>
<evidence type="ECO:0000256" key="1">
    <source>
        <dbReference type="ARBA" id="ARBA00004571"/>
    </source>
</evidence>
<evidence type="ECO:0000256" key="2">
    <source>
        <dbReference type="ARBA" id="ARBA00009450"/>
    </source>
</evidence>
<keyword evidence="7 15" id="KW-0732">Signal</keyword>
<keyword evidence="6" id="KW-0812">Transmembrane</keyword>
<dbReference type="PANTHER" id="PTHR33619:SF3">
    <property type="entry name" value="POLYSACCHARIDE EXPORT PROTEIN GFCE-RELATED"/>
    <property type="match status" value="1"/>
</dbReference>